<dbReference type="RefSeq" id="WP_105053280.1">
    <property type="nucleotide sequence ID" value="NZ_BMYG01000001.1"/>
</dbReference>
<comment type="caution">
    <text evidence="1">The sequence shown here is derived from an EMBL/GenBank/DDBJ whole genome shotgun (WGS) entry which is preliminary data.</text>
</comment>
<organism evidence="1 2">
    <name type="scientific">Psychrosphaera saromensis</name>
    <dbReference type="NCBI Taxonomy" id="716813"/>
    <lineage>
        <taxon>Bacteria</taxon>
        <taxon>Pseudomonadati</taxon>
        <taxon>Pseudomonadota</taxon>
        <taxon>Gammaproteobacteria</taxon>
        <taxon>Alteromonadales</taxon>
        <taxon>Pseudoalteromonadaceae</taxon>
        <taxon>Psychrosphaera</taxon>
    </lineage>
</organism>
<keyword evidence="2" id="KW-1185">Reference proteome</keyword>
<dbReference type="OrthoDB" id="1332028at2"/>
<dbReference type="EMBL" id="MSCH01000003">
    <property type="protein sequence ID" value="PQJ54756.1"/>
    <property type="molecule type" value="Genomic_DNA"/>
</dbReference>
<protein>
    <submittedName>
        <fullName evidence="1">Uncharacterized protein</fullName>
    </submittedName>
</protein>
<reference evidence="1 2" key="1">
    <citation type="submission" date="2016-12" db="EMBL/GenBank/DDBJ databases">
        <title>Diversity of luminous bacteria.</title>
        <authorList>
            <person name="Yoshizawa S."/>
            <person name="Kogure K."/>
        </authorList>
    </citation>
    <scope>NUCLEOTIDE SEQUENCE [LARGE SCALE GENOMIC DNA]</scope>
    <source>
        <strain evidence="1 2">SA4-48</strain>
    </source>
</reference>
<dbReference type="AlphaFoldDB" id="A0A2S7UXN5"/>
<evidence type="ECO:0000313" key="2">
    <source>
        <dbReference type="Proteomes" id="UP000239007"/>
    </source>
</evidence>
<proteinExistence type="predicted"/>
<gene>
    <name evidence="1" type="ORF">BTO11_14590</name>
</gene>
<sequence length="293" mass="33489">MKKIIKKIVSITFINKVRLLLNIKYRFAYNTFNESTRIVSTEETVNTLIMLLENKKKGAYLRFGDGDLFILKNMGEARNQKFNESLSVELKQAISLSGSGVMKSLAIHSEKFGMDEHMEPGIHERPNWEAEKFALKSYEFFIGCQIFSPVAMHYQIVYNKDLALKLFRILKSSNPIFVGSEKNDVSVIANVLGSGAFIQTPHRNSYQDIDRIESAIVKEIEIRNKDFDVVVLSCGSTAKALIKRLHLDKNKKVFLFDMGSVIDLFHGRNTWAWVKKSGITNDYLNSFIEELNS</sequence>
<name>A0A2S7UXN5_9GAMM</name>
<evidence type="ECO:0000313" key="1">
    <source>
        <dbReference type="EMBL" id="PQJ54756.1"/>
    </source>
</evidence>
<dbReference type="Proteomes" id="UP000239007">
    <property type="component" value="Unassembled WGS sequence"/>
</dbReference>
<accession>A0A2S7UXN5</accession>